<evidence type="ECO:0000313" key="3">
    <source>
        <dbReference type="Proteomes" id="UP000315217"/>
    </source>
</evidence>
<dbReference type="InterPro" id="IPR050194">
    <property type="entry name" value="Glycosyltransferase_grp1"/>
</dbReference>
<organism evidence="2 3">
    <name type="scientific">Candidatus Segetimicrobium genomatis</name>
    <dbReference type="NCBI Taxonomy" id="2569760"/>
    <lineage>
        <taxon>Bacteria</taxon>
        <taxon>Bacillati</taxon>
        <taxon>Candidatus Sysuimicrobiota</taxon>
        <taxon>Candidatus Sysuimicrobiia</taxon>
        <taxon>Candidatus Sysuimicrobiales</taxon>
        <taxon>Candidatus Segetimicrobiaceae</taxon>
        <taxon>Candidatus Segetimicrobium</taxon>
    </lineage>
</organism>
<dbReference type="EMBL" id="VBAI01000312">
    <property type="protein sequence ID" value="TMJ06795.1"/>
    <property type="molecule type" value="Genomic_DNA"/>
</dbReference>
<dbReference type="PANTHER" id="PTHR45947">
    <property type="entry name" value="SULFOQUINOVOSYL TRANSFERASE SQD2"/>
    <property type="match status" value="1"/>
</dbReference>
<sequence>LPCAAIGLLFGVVVNEAFSCGLPAIVSEACGSAGDLVRDGETGYVVPVGAVDVLAERLRTLAADAELRGEMAQRARAKITQWGPPQNAEAFAQACLTISQMRT</sequence>
<dbReference type="SUPFAM" id="SSF53756">
    <property type="entry name" value="UDP-Glycosyltransferase/glycogen phosphorylase"/>
    <property type="match status" value="1"/>
</dbReference>
<evidence type="ECO:0000313" key="2">
    <source>
        <dbReference type="EMBL" id="TMJ06795.1"/>
    </source>
</evidence>
<feature type="domain" description="Glycosyl transferase family 1" evidence="1">
    <location>
        <begin position="10"/>
        <end position="77"/>
    </location>
</feature>
<gene>
    <name evidence="2" type="ORF">E6G98_14220</name>
</gene>
<dbReference type="PANTHER" id="PTHR45947:SF3">
    <property type="entry name" value="SULFOQUINOVOSYL TRANSFERASE SQD2"/>
    <property type="match status" value="1"/>
</dbReference>
<dbReference type="AlphaFoldDB" id="A0A537LFN2"/>
<dbReference type="Proteomes" id="UP000315217">
    <property type="component" value="Unassembled WGS sequence"/>
</dbReference>
<dbReference type="Pfam" id="PF00534">
    <property type="entry name" value="Glycos_transf_1"/>
    <property type="match status" value="1"/>
</dbReference>
<keyword evidence="2" id="KW-0808">Transferase</keyword>
<feature type="non-terminal residue" evidence="2">
    <location>
        <position position="1"/>
    </location>
</feature>
<reference evidence="2 3" key="1">
    <citation type="journal article" date="2019" name="Nat. Microbiol.">
        <title>Mediterranean grassland soil C-N compound turnover is dependent on rainfall and depth, and is mediated by genomically divergent microorganisms.</title>
        <authorList>
            <person name="Diamond S."/>
            <person name="Andeer P.F."/>
            <person name="Li Z."/>
            <person name="Crits-Christoph A."/>
            <person name="Burstein D."/>
            <person name="Anantharaman K."/>
            <person name="Lane K.R."/>
            <person name="Thomas B.C."/>
            <person name="Pan C."/>
            <person name="Northen T.R."/>
            <person name="Banfield J.F."/>
        </authorList>
    </citation>
    <scope>NUCLEOTIDE SEQUENCE [LARGE SCALE GENOMIC DNA]</scope>
    <source>
        <strain evidence="2">NP_1</strain>
    </source>
</reference>
<proteinExistence type="predicted"/>
<evidence type="ECO:0000259" key="1">
    <source>
        <dbReference type="Pfam" id="PF00534"/>
    </source>
</evidence>
<name>A0A537LFN2_9BACT</name>
<dbReference type="Gene3D" id="3.40.50.2000">
    <property type="entry name" value="Glycogen Phosphorylase B"/>
    <property type="match status" value="1"/>
</dbReference>
<dbReference type="InterPro" id="IPR001296">
    <property type="entry name" value="Glyco_trans_1"/>
</dbReference>
<protein>
    <submittedName>
        <fullName evidence="2">Glycosyltransferase family 4 protein</fullName>
    </submittedName>
</protein>
<comment type="caution">
    <text evidence="2">The sequence shown here is derived from an EMBL/GenBank/DDBJ whole genome shotgun (WGS) entry which is preliminary data.</text>
</comment>
<accession>A0A537LFN2</accession>
<dbReference type="GO" id="GO:0016757">
    <property type="term" value="F:glycosyltransferase activity"/>
    <property type="evidence" value="ECO:0007669"/>
    <property type="project" value="InterPro"/>
</dbReference>